<dbReference type="PRINTS" id="PR00368">
    <property type="entry name" value="FADPNR"/>
</dbReference>
<comment type="caution">
    <text evidence="6">The sequence shown here is derived from an EMBL/GenBank/DDBJ whole genome shotgun (WGS) entry which is preliminary data.</text>
</comment>
<evidence type="ECO:0000256" key="2">
    <source>
        <dbReference type="ARBA" id="ARBA00022630"/>
    </source>
</evidence>
<evidence type="ECO:0000256" key="1">
    <source>
        <dbReference type="ARBA" id="ARBA00006442"/>
    </source>
</evidence>
<dbReference type="PRINTS" id="PR00411">
    <property type="entry name" value="PNDRDTASEI"/>
</dbReference>
<evidence type="ECO:0000256" key="3">
    <source>
        <dbReference type="ARBA" id="ARBA00022827"/>
    </source>
</evidence>
<dbReference type="GO" id="GO:0005737">
    <property type="term" value="C:cytoplasm"/>
    <property type="evidence" value="ECO:0007669"/>
    <property type="project" value="TreeGrafter"/>
</dbReference>
<protein>
    <recommendedName>
        <fullName evidence="5">FAD/NAD(P)-binding domain-containing protein</fullName>
    </recommendedName>
</protein>
<name>A0A3R7WRZ7_9STRA</name>
<evidence type="ECO:0000256" key="4">
    <source>
        <dbReference type="ARBA" id="ARBA00023002"/>
    </source>
</evidence>
<dbReference type="EMBL" id="QKXF01000124">
    <property type="protein sequence ID" value="RQM16204.1"/>
    <property type="molecule type" value="Genomic_DNA"/>
</dbReference>
<keyword evidence="2" id="KW-0285">Flavoprotein</keyword>
<comment type="similarity">
    <text evidence="1">Belongs to the FAD-dependent oxidoreductase family.</text>
</comment>
<gene>
    <name evidence="6" type="ORF">DD237_003001</name>
</gene>
<dbReference type="InterPro" id="IPR036188">
    <property type="entry name" value="FAD/NAD-bd_sf"/>
</dbReference>
<dbReference type="GO" id="GO:0050660">
    <property type="term" value="F:flavin adenine dinucleotide binding"/>
    <property type="evidence" value="ECO:0007669"/>
    <property type="project" value="TreeGrafter"/>
</dbReference>
<evidence type="ECO:0000313" key="7">
    <source>
        <dbReference type="Proteomes" id="UP000286097"/>
    </source>
</evidence>
<evidence type="ECO:0000313" key="6">
    <source>
        <dbReference type="EMBL" id="RQM16204.1"/>
    </source>
</evidence>
<evidence type="ECO:0000259" key="5">
    <source>
        <dbReference type="Pfam" id="PF07992"/>
    </source>
</evidence>
<dbReference type="InterPro" id="IPR023753">
    <property type="entry name" value="FAD/NAD-binding_dom"/>
</dbReference>
<dbReference type="GO" id="GO:0004174">
    <property type="term" value="F:electron-transferring-flavoprotein dehydrogenase activity"/>
    <property type="evidence" value="ECO:0007669"/>
    <property type="project" value="TreeGrafter"/>
</dbReference>
<dbReference type="SUPFAM" id="SSF51905">
    <property type="entry name" value="FAD/NAD(P)-binding domain"/>
    <property type="match status" value="1"/>
</dbReference>
<dbReference type="Pfam" id="PF07992">
    <property type="entry name" value="Pyr_redox_2"/>
    <property type="match status" value="1"/>
</dbReference>
<dbReference type="PANTHER" id="PTHR43735:SF3">
    <property type="entry name" value="FERROPTOSIS SUPPRESSOR PROTEIN 1"/>
    <property type="match status" value="1"/>
</dbReference>
<sequence length="393" mass="42955">MIRIVIIGGGAAGINTLQALIKHIKPSDKTEIVLLEKNSYYYHVVGAPRAFVDAAYTKKMFIPYDNVIPKDAVHFARIIRGVAIKISIDSNEVSYQAIDTDEKEKEVLEKLSFDYLVLATGSVYSVPIKPNRQHSTRLAMEMKLQEVRHYLEQAEKIVIIGGGAVGCEVAAEIKCKYPNKFVTIVDANEKLVSGNNLCDKFYAKLNESLEKLGVQVILGERLTKRLNGNSFDKCILHTDKGTEIESDIQLLCGGFSPVATLVQEMDASLVTERGAVKVNSQLQLEGEKYGHVFALGDMCNHPAPKMAFIAGEQGKFLANELAAVIHKKQPGFTNSFEVPAVAATILPLGPSGGVSQLPVCGGIVVGDWFTWLLKSRDYFAGRIWASIGATVPN</sequence>
<dbReference type="Gene3D" id="3.50.50.100">
    <property type="match status" value="1"/>
</dbReference>
<feature type="domain" description="FAD/NAD(P)-binding" evidence="5">
    <location>
        <begin position="3"/>
        <end position="314"/>
    </location>
</feature>
<keyword evidence="3" id="KW-0274">FAD</keyword>
<dbReference type="Proteomes" id="UP000286097">
    <property type="component" value="Unassembled WGS sequence"/>
</dbReference>
<keyword evidence="4" id="KW-0560">Oxidoreductase</keyword>
<accession>A0A3R7WRZ7</accession>
<dbReference type="PANTHER" id="PTHR43735">
    <property type="entry name" value="APOPTOSIS-INDUCING FACTOR 1"/>
    <property type="match status" value="1"/>
</dbReference>
<proteinExistence type="inferred from homology"/>
<reference evidence="6 7" key="1">
    <citation type="submission" date="2018-06" db="EMBL/GenBank/DDBJ databases">
        <title>Comparative genomics of downy mildews reveals potential adaptations to biotrophy.</title>
        <authorList>
            <person name="Fletcher K."/>
            <person name="Klosterman S.J."/>
            <person name="Derevnina L."/>
            <person name="Martin F."/>
            <person name="Koike S."/>
            <person name="Reyes Chin-Wo S."/>
            <person name="Mou B."/>
            <person name="Michelmore R."/>
        </authorList>
    </citation>
    <scope>NUCLEOTIDE SEQUENCE [LARGE SCALE GENOMIC DNA]</scope>
    <source>
        <strain evidence="6 7">R13</strain>
    </source>
</reference>
<organism evidence="6 7">
    <name type="scientific">Peronospora effusa</name>
    <dbReference type="NCBI Taxonomy" id="542832"/>
    <lineage>
        <taxon>Eukaryota</taxon>
        <taxon>Sar</taxon>
        <taxon>Stramenopiles</taxon>
        <taxon>Oomycota</taxon>
        <taxon>Peronosporomycetes</taxon>
        <taxon>Peronosporales</taxon>
        <taxon>Peronosporaceae</taxon>
        <taxon>Peronospora</taxon>
    </lineage>
</organism>
<dbReference type="AlphaFoldDB" id="A0A3R7WRZ7"/>
<dbReference type="VEuPathDB" id="FungiDB:DD237_003001"/>